<gene>
    <name evidence="5" type="primary">tnpR</name>
    <name evidence="5" type="ORF">BN424_3561</name>
</gene>
<keyword evidence="6" id="KW-1185">Reference proteome</keyword>
<evidence type="ECO:0000256" key="3">
    <source>
        <dbReference type="ARBA" id="ARBA00023172"/>
    </source>
</evidence>
<dbReference type="InterPro" id="IPR050639">
    <property type="entry name" value="SSR_resolvase"/>
</dbReference>
<dbReference type="InterPro" id="IPR006119">
    <property type="entry name" value="Resolv_N"/>
</dbReference>
<dbReference type="HOGENOM" id="CLU_010686_13_0_9"/>
<dbReference type="InterPro" id="IPR036162">
    <property type="entry name" value="Resolvase-like_N_sf"/>
</dbReference>
<name>K8E7P6_CARML</name>
<dbReference type="GO" id="GO:0015074">
    <property type="term" value="P:DNA integration"/>
    <property type="evidence" value="ECO:0007669"/>
    <property type="project" value="UniProtKB-KW"/>
</dbReference>
<evidence type="ECO:0000313" key="6">
    <source>
        <dbReference type="Proteomes" id="UP000000212"/>
    </source>
</evidence>
<sequence>MAICALVQRIKKFDSQEQALKRFGVNKLYQEQDSGRNPHRLVLKQVLKKLKKGDTLVIFKLDRLARSTKQLLHLLEDFDKRGIHFVSIQNNIDTSTPMGKFFLPL</sequence>
<feature type="domain" description="Resolvase/invertase-type recombinase catalytic" evidence="4">
    <location>
        <begin position="1"/>
        <end position="105"/>
    </location>
</feature>
<dbReference type="KEGG" id="cml:BN424_3561"/>
<evidence type="ECO:0000313" key="5">
    <source>
        <dbReference type="EMBL" id="CCO12967.2"/>
    </source>
</evidence>
<keyword evidence="3" id="KW-0233">DNA recombination</keyword>
<dbReference type="Proteomes" id="UP000000212">
    <property type="component" value="Chromosome"/>
</dbReference>
<dbReference type="eggNOG" id="COG1961">
    <property type="taxonomic scope" value="Bacteria"/>
</dbReference>
<dbReference type="SMART" id="SM00857">
    <property type="entry name" value="Resolvase"/>
    <property type="match status" value="1"/>
</dbReference>
<keyword evidence="1" id="KW-0229">DNA integration</keyword>
<accession>K8E7P6</accession>
<dbReference type="Pfam" id="PF00239">
    <property type="entry name" value="Resolvase"/>
    <property type="match status" value="1"/>
</dbReference>
<dbReference type="PANTHER" id="PTHR30461">
    <property type="entry name" value="DNA-INVERTASE FROM LAMBDOID PROPHAGE"/>
    <property type="match status" value="1"/>
</dbReference>
<dbReference type="CDD" id="cd03768">
    <property type="entry name" value="SR_ResInv"/>
    <property type="match status" value="1"/>
</dbReference>
<reference evidence="6" key="1">
    <citation type="journal article" date="2013" name="Genome Announc.">
        <title>Complete Chromosome Sequence of Carnobacterium maltaromaticum LMA 28.</title>
        <authorList>
            <person name="Cailliez-Grimal C."/>
            <person name="Chaillou S."/>
            <person name="Anba-Mondoloni J."/>
            <person name="Loux V."/>
            <person name="Afzal M.I."/>
            <person name="Rahman A."/>
            <person name="Kergourlay G."/>
            <person name="Champomier-Verges M.C."/>
            <person name="Zagorec M."/>
            <person name="Dalgaard P."/>
            <person name="Leisner J.J."/>
            <person name="Prevost H."/>
            <person name="Revol-Junelles A.M."/>
            <person name="Borges F."/>
        </authorList>
    </citation>
    <scope>NUCLEOTIDE SEQUENCE</scope>
    <source>
        <strain evidence="6">LMA28</strain>
    </source>
</reference>
<evidence type="ECO:0000256" key="1">
    <source>
        <dbReference type="ARBA" id="ARBA00022908"/>
    </source>
</evidence>
<evidence type="ECO:0000256" key="2">
    <source>
        <dbReference type="ARBA" id="ARBA00023125"/>
    </source>
</evidence>
<dbReference type="GO" id="GO:0000150">
    <property type="term" value="F:DNA strand exchange activity"/>
    <property type="evidence" value="ECO:0007669"/>
    <property type="project" value="InterPro"/>
</dbReference>
<organism evidence="5 6">
    <name type="scientific">Carnobacterium maltaromaticum LMA28</name>
    <dbReference type="NCBI Taxonomy" id="1234679"/>
    <lineage>
        <taxon>Bacteria</taxon>
        <taxon>Bacillati</taxon>
        <taxon>Bacillota</taxon>
        <taxon>Bacilli</taxon>
        <taxon>Lactobacillales</taxon>
        <taxon>Carnobacteriaceae</taxon>
        <taxon>Carnobacterium</taxon>
    </lineage>
</organism>
<dbReference type="PROSITE" id="PS00398">
    <property type="entry name" value="RECOMBINASES_2"/>
    <property type="match status" value="1"/>
</dbReference>
<proteinExistence type="predicted"/>
<keyword evidence="2" id="KW-0238">DNA-binding</keyword>
<dbReference type="GO" id="GO:0003677">
    <property type="term" value="F:DNA binding"/>
    <property type="evidence" value="ECO:0007669"/>
    <property type="project" value="UniProtKB-KW"/>
</dbReference>
<dbReference type="InterPro" id="IPR006118">
    <property type="entry name" value="Recombinase_CS"/>
</dbReference>
<protein>
    <submittedName>
        <fullName evidence="5">Resolvase, N terminal domain protein</fullName>
    </submittedName>
</protein>
<dbReference type="PROSITE" id="PS51736">
    <property type="entry name" value="RECOMBINASES_3"/>
    <property type="match status" value="1"/>
</dbReference>
<dbReference type="EMBL" id="HE999757">
    <property type="protein sequence ID" value="CCO12967.2"/>
    <property type="molecule type" value="Genomic_DNA"/>
</dbReference>
<dbReference type="Gene3D" id="3.40.50.1390">
    <property type="entry name" value="Resolvase, N-terminal catalytic domain"/>
    <property type="match status" value="1"/>
</dbReference>
<evidence type="ECO:0000259" key="4">
    <source>
        <dbReference type="PROSITE" id="PS51736"/>
    </source>
</evidence>
<dbReference type="SUPFAM" id="SSF53041">
    <property type="entry name" value="Resolvase-like"/>
    <property type="match status" value="1"/>
</dbReference>
<dbReference type="PANTHER" id="PTHR30461:SF2">
    <property type="entry name" value="SERINE RECOMBINASE PINE-RELATED"/>
    <property type="match status" value="1"/>
</dbReference>
<dbReference type="STRING" id="1234679.BN424_3561"/>
<dbReference type="AlphaFoldDB" id="K8E7P6"/>